<feature type="transmembrane region" description="Helical" evidence="7">
    <location>
        <begin position="155"/>
        <end position="177"/>
    </location>
</feature>
<feature type="transmembrane region" description="Helical" evidence="7">
    <location>
        <begin position="125"/>
        <end position="143"/>
    </location>
</feature>
<feature type="non-terminal residue" evidence="10">
    <location>
        <position position="316"/>
    </location>
</feature>
<feature type="domain" description="Concentrative nucleoside transporter C-terminal" evidence="9">
    <location>
        <begin position="259"/>
        <end position="294"/>
    </location>
</feature>
<organism evidence="10 11">
    <name type="scientific">Tegillarca granosa</name>
    <name type="common">Malaysian cockle</name>
    <name type="synonym">Anadara granosa</name>
    <dbReference type="NCBI Taxonomy" id="220873"/>
    <lineage>
        <taxon>Eukaryota</taxon>
        <taxon>Metazoa</taxon>
        <taxon>Spiralia</taxon>
        <taxon>Lophotrochozoa</taxon>
        <taxon>Mollusca</taxon>
        <taxon>Bivalvia</taxon>
        <taxon>Autobranchia</taxon>
        <taxon>Pteriomorphia</taxon>
        <taxon>Arcoida</taxon>
        <taxon>Arcoidea</taxon>
        <taxon>Arcidae</taxon>
        <taxon>Tegillarca</taxon>
    </lineage>
</organism>
<reference evidence="10 11" key="1">
    <citation type="submission" date="2022-12" db="EMBL/GenBank/DDBJ databases">
        <title>Chromosome-level genome of Tegillarca granosa.</title>
        <authorList>
            <person name="Kim J."/>
        </authorList>
    </citation>
    <scope>NUCLEOTIDE SEQUENCE [LARGE SCALE GENOMIC DNA]</scope>
    <source>
        <strain evidence="10">Teg-2019</strain>
        <tissue evidence="10">Adductor muscle</tissue>
    </source>
</reference>
<evidence type="ECO:0008006" key="12">
    <source>
        <dbReference type="Google" id="ProtNLM"/>
    </source>
</evidence>
<feature type="transmembrane region" description="Helical" evidence="7">
    <location>
        <begin position="60"/>
        <end position="79"/>
    </location>
</feature>
<evidence type="ECO:0000256" key="3">
    <source>
        <dbReference type="ARBA" id="ARBA00022475"/>
    </source>
</evidence>
<evidence type="ECO:0000256" key="5">
    <source>
        <dbReference type="ARBA" id="ARBA00022989"/>
    </source>
</evidence>
<evidence type="ECO:0000259" key="9">
    <source>
        <dbReference type="Pfam" id="PF07662"/>
    </source>
</evidence>
<accession>A0ABQ9FC45</accession>
<evidence type="ECO:0000313" key="11">
    <source>
        <dbReference type="Proteomes" id="UP001217089"/>
    </source>
</evidence>
<name>A0ABQ9FC45_TEGGR</name>
<dbReference type="InterPro" id="IPR008276">
    <property type="entry name" value="C_nuclsd_transpt"/>
</dbReference>
<evidence type="ECO:0000256" key="6">
    <source>
        <dbReference type="ARBA" id="ARBA00023136"/>
    </source>
</evidence>
<keyword evidence="5 7" id="KW-1133">Transmembrane helix</keyword>
<keyword evidence="3" id="KW-1003">Cell membrane</keyword>
<sequence length="316" mass="34833">MDYMNKMLKICVFIFLTVYIIVDVAVYYPRNLVSVVGLIIYIILFFLFSSNPLKINWHPVFWGLALQYIFALIILRTYWGYQAFKWIGDSVTELLHYTDAGAVFVFGEVYKEHFFAFNDTTPAESLNAAGNIFVGMTQAGLIIRPYLNTLTMSELFAVTTGGFSTVAGSVLGAYIGFGVSANHLISASVMSAPAALAMAKIVMPDTEKTSTSSKDYYITEKSKERNLIEAASAGALESIKLCGAIAVNVIAFLWLLEMDKSEVIATYALCGFSNINSIELMLGGLGALAPFRKSGKNCFQSHSCRKCCMFSYCLHC</sequence>
<feature type="transmembrane region" description="Helical" evidence="7">
    <location>
        <begin position="32"/>
        <end position="48"/>
    </location>
</feature>
<dbReference type="EMBL" id="JARBDR010000342">
    <property type="protein sequence ID" value="KAJ8313796.1"/>
    <property type="molecule type" value="Genomic_DNA"/>
</dbReference>
<dbReference type="PANTHER" id="PTHR10590">
    <property type="entry name" value="SODIUM/NUCLEOSIDE COTRANSPORTER"/>
    <property type="match status" value="1"/>
</dbReference>
<dbReference type="Proteomes" id="UP001217089">
    <property type="component" value="Unassembled WGS sequence"/>
</dbReference>
<evidence type="ECO:0000256" key="1">
    <source>
        <dbReference type="ARBA" id="ARBA00004651"/>
    </source>
</evidence>
<dbReference type="Pfam" id="PF01773">
    <property type="entry name" value="Nucleos_tra2_N"/>
    <property type="match status" value="1"/>
</dbReference>
<evidence type="ECO:0000313" key="10">
    <source>
        <dbReference type="EMBL" id="KAJ8313796.1"/>
    </source>
</evidence>
<evidence type="ECO:0000259" key="8">
    <source>
        <dbReference type="Pfam" id="PF01773"/>
    </source>
</evidence>
<dbReference type="InterPro" id="IPR002668">
    <property type="entry name" value="CNT_N_dom"/>
</dbReference>
<comment type="similarity">
    <text evidence="2">Belongs to the concentrative nucleoside transporter (CNT) (TC 2.A.41) family.</text>
</comment>
<proteinExistence type="inferred from homology"/>
<evidence type="ECO:0000256" key="7">
    <source>
        <dbReference type="SAM" id="Phobius"/>
    </source>
</evidence>
<comment type="subcellular location">
    <subcellularLocation>
        <location evidence="1">Cell membrane</location>
        <topology evidence="1">Multi-pass membrane protein</topology>
    </subcellularLocation>
</comment>
<dbReference type="InterPro" id="IPR011657">
    <property type="entry name" value="CNT_C_dom"/>
</dbReference>
<evidence type="ECO:0000256" key="4">
    <source>
        <dbReference type="ARBA" id="ARBA00022692"/>
    </source>
</evidence>
<keyword evidence="11" id="KW-1185">Reference proteome</keyword>
<keyword evidence="4 7" id="KW-0812">Transmembrane</keyword>
<feature type="domain" description="Concentrative nucleoside transporter C-terminal" evidence="9">
    <location>
        <begin position="183"/>
        <end position="258"/>
    </location>
</feature>
<feature type="domain" description="Concentrative nucleoside transporter N-terminal" evidence="8">
    <location>
        <begin position="36"/>
        <end position="108"/>
    </location>
</feature>
<dbReference type="Pfam" id="PF07662">
    <property type="entry name" value="Nucleos_tra2_C"/>
    <property type="match status" value="2"/>
</dbReference>
<gene>
    <name evidence="10" type="ORF">KUTeg_008357</name>
</gene>
<evidence type="ECO:0000256" key="2">
    <source>
        <dbReference type="ARBA" id="ARBA00009033"/>
    </source>
</evidence>
<protein>
    <recommendedName>
        <fullName evidence="12">Sodium/nucleoside cotransporter</fullName>
    </recommendedName>
</protein>
<feature type="transmembrane region" description="Helical" evidence="7">
    <location>
        <begin position="7"/>
        <end position="26"/>
    </location>
</feature>
<comment type="caution">
    <text evidence="10">The sequence shown here is derived from an EMBL/GenBank/DDBJ whole genome shotgun (WGS) entry which is preliminary data.</text>
</comment>
<keyword evidence="6 7" id="KW-0472">Membrane</keyword>
<dbReference type="PANTHER" id="PTHR10590:SF4">
    <property type="entry name" value="SOLUTE CARRIER FAMILY 28 MEMBER 3"/>
    <property type="match status" value="1"/>
</dbReference>